<gene>
    <name evidence="2" type="ORF">CEXT_368901</name>
</gene>
<evidence type="ECO:0000313" key="3">
    <source>
        <dbReference type="Proteomes" id="UP001054945"/>
    </source>
</evidence>
<dbReference type="EMBL" id="BPLR01004286">
    <property type="protein sequence ID" value="GIX93677.1"/>
    <property type="molecule type" value="Genomic_DNA"/>
</dbReference>
<dbReference type="AlphaFoldDB" id="A0AAV4P8C9"/>
<evidence type="ECO:0000313" key="2">
    <source>
        <dbReference type="EMBL" id="GIX93677.1"/>
    </source>
</evidence>
<name>A0AAV4P8C9_CAEEX</name>
<proteinExistence type="predicted"/>
<organism evidence="2 3">
    <name type="scientific">Caerostris extrusa</name>
    <name type="common">Bark spider</name>
    <name type="synonym">Caerostris bankana</name>
    <dbReference type="NCBI Taxonomy" id="172846"/>
    <lineage>
        <taxon>Eukaryota</taxon>
        <taxon>Metazoa</taxon>
        <taxon>Ecdysozoa</taxon>
        <taxon>Arthropoda</taxon>
        <taxon>Chelicerata</taxon>
        <taxon>Arachnida</taxon>
        <taxon>Araneae</taxon>
        <taxon>Araneomorphae</taxon>
        <taxon>Entelegynae</taxon>
        <taxon>Araneoidea</taxon>
        <taxon>Araneidae</taxon>
        <taxon>Caerostris</taxon>
    </lineage>
</organism>
<feature type="region of interest" description="Disordered" evidence="1">
    <location>
        <begin position="1"/>
        <end position="24"/>
    </location>
</feature>
<sequence length="101" mass="11178">MIPNCTPTTTTTLAPPNNKEGRPPCSRKKFANQCYYEVSFQETMGMGGKGTENQPSTYRFVFLKHSVNIISPLTCLPELKHSYKVGRECGQICKSCQGGRG</sequence>
<reference evidence="2 3" key="1">
    <citation type="submission" date="2021-06" db="EMBL/GenBank/DDBJ databases">
        <title>Caerostris extrusa draft genome.</title>
        <authorList>
            <person name="Kono N."/>
            <person name="Arakawa K."/>
        </authorList>
    </citation>
    <scope>NUCLEOTIDE SEQUENCE [LARGE SCALE GENOMIC DNA]</scope>
</reference>
<comment type="caution">
    <text evidence="2">The sequence shown here is derived from an EMBL/GenBank/DDBJ whole genome shotgun (WGS) entry which is preliminary data.</text>
</comment>
<accession>A0AAV4P8C9</accession>
<feature type="compositionally biased region" description="Low complexity" evidence="1">
    <location>
        <begin position="1"/>
        <end position="18"/>
    </location>
</feature>
<dbReference type="Proteomes" id="UP001054945">
    <property type="component" value="Unassembled WGS sequence"/>
</dbReference>
<protein>
    <submittedName>
        <fullName evidence="2">Uncharacterized protein</fullName>
    </submittedName>
</protein>
<keyword evidence="3" id="KW-1185">Reference proteome</keyword>
<evidence type="ECO:0000256" key="1">
    <source>
        <dbReference type="SAM" id="MobiDB-lite"/>
    </source>
</evidence>